<dbReference type="Proteomes" id="UP000250321">
    <property type="component" value="Unassembled WGS sequence"/>
</dbReference>
<evidence type="ECO:0000313" key="2">
    <source>
        <dbReference type="EMBL" id="PQQ16615.1"/>
    </source>
</evidence>
<feature type="region of interest" description="Disordered" evidence="1">
    <location>
        <begin position="1"/>
        <end position="63"/>
    </location>
</feature>
<organism evidence="2 3">
    <name type="scientific">Prunus yedoensis var. nudiflora</name>
    <dbReference type="NCBI Taxonomy" id="2094558"/>
    <lineage>
        <taxon>Eukaryota</taxon>
        <taxon>Viridiplantae</taxon>
        <taxon>Streptophyta</taxon>
        <taxon>Embryophyta</taxon>
        <taxon>Tracheophyta</taxon>
        <taxon>Spermatophyta</taxon>
        <taxon>Magnoliopsida</taxon>
        <taxon>eudicotyledons</taxon>
        <taxon>Gunneridae</taxon>
        <taxon>Pentapetalae</taxon>
        <taxon>rosids</taxon>
        <taxon>fabids</taxon>
        <taxon>Rosales</taxon>
        <taxon>Rosaceae</taxon>
        <taxon>Amygdaloideae</taxon>
        <taxon>Amygdaleae</taxon>
        <taxon>Prunus</taxon>
    </lineage>
</organism>
<feature type="compositionally biased region" description="Basic and acidic residues" evidence="1">
    <location>
        <begin position="1"/>
        <end position="11"/>
    </location>
</feature>
<feature type="compositionally biased region" description="Basic and acidic residues" evidence="1">
    <location>
        <begin position="31"/>
        <end position="47"/>
    </location>
</feature>
<name>A0A314Z956_PRUYE</name>
<feature type="compositionally biased region" description="Polar residues" evidence="1">
    <location>
        <begin position="18"/>
        <end position="30"/>
    </location>
</feature>
<comment type="caution">
    <text evidence="2">The sequence shown here is derived from an EMBL/GenBank/DDBJ whole genome shotgun (WGS) entry which is preliminary data.</text>
</comment>
<protein>
    <submittedName>
        <fullName evidence="2">Uncharacterized protein</fullName>
    </submittedName>
</protein>
<evidence type="ECO:0000256" key="1">
    <source>
        <dbReference type="SAM" id="MobiDB-lite"/>
    </source>
</evidence>
<accession>A0A314Z956</accession>
<sequence length="93" mass="10450">MRQPGKKEDRVNAPPTLDQVSPYPSNSKSNRLGDEGGRSHSLKDLYDHSSPINTPHQFLDKGPYPGLHINEIRIKPRLPTRGGYRVYNTIISA</sequence>
<evidence type="ECO:0000313" key="3">
    <source>
        <dbReference type="Proteomes" id="UP000250321"/>
    </source>
</evidence>
<proteinExistence type="predicted"/>
<dbReference type="EMBL" id="PJQY01000184">
    <property type="protein sequence ID" value="PQQ16615.1"/>
    <property type="molecule type" value="Genomic_DNA"/>
</dbReference>
<reference evidence="2 3" key="1">
    <citation type="submission" date="2018-02" db="EMBL/GenBank/DDBJ databases">
        <title>Draft genome of wild Prunus yedoensis var. nudiflora.</title>
        <authorList>
            <person name="Baek S."/>
            <person name="Kim J.-H."/>
            <person name="Choi K."/>
            <person name="Kim G.-B."/>
            <person name="Cho A."/>
            <person name="Jang H."/>
            <person name="Shin C.-H."/>
            <person name="Yu H.-J."/>
            <person name="Mun J.-H."/>
        </authorList>
    </citation>
    <scope>NUCLEOTIDE SEQUENCE [LARGE SCALE GENOMIC DNA]</scope>
    <source>
        <strain evidence="3">cv. Jeju island</strain>
        <tissue evidence="2">Leaf</tissue>
    </source>
</reference>
<gene>
    <name evidence="2" type="ORF">Pyn_16706</name>
</gene>
<keyword evidence="3" id="KW-1185">Reference proteome</keyword>
<dbReference type="AlphaFoldDB" id="A0A314Z956"/>